<organism evidence="1 2">
    <name type="scientific">Orbilia brochopaga</name>
    <dbReference type="NCBI Taxonomy" id="3140254"/>
    <lineage>
        <taxon>Eukaryota</taxon>
        <taxon>Fungi</taxon>
        <taxon>Dikarya</taxon>
        <taxon>Ascomycota</taxon>
        <taxon>Pezizomycotina</taxon>
        <taxon>Orbiliomycetes</taxon>
        <taxon>Orbiliales</taxon>
        <taxon>Orbiliaceae</taxon>
        <taxon>Orbilia</taxon>
    </lineage>
</organism>
<dbReference type="AlphaFoldDB" id="A0AAV9UF30"/>
<dbReference type="EMBL" id="JAVHNQ010000009">
    <property type="protein sequence ID" value="KAK6338718.1"/>
    <property type="molecule type" value="Genomic_DNA"/>
</dbReference>
<sequence length="152" mass="17102">MVNYILSIVVFGDGNNPAPWEGSHWGLAIERQGGSGRGELHNVVLIDNDRKWYQYEMRDDVTILNLNSEGKFWIAILSEQQKRDAVKVISKEAPPRDGKKGCQDWVMDCLFALETNEPALIPDGTSQFVYGLVRTPASNIAKQAGERWEPRA</sequence>
<evidence type="ECO:0000313" key="1">
    <source>
        <dbReference type="EMBL" id="KAK6338718.1"/>
    </source>
</evidence>
<comment type="caution">
    <text evidence="1">The sequence shown here is derived from an EMBL/GenBank/DDBJ whole genome shotgun (WGS) entry which is preliminary data.</text>
</comment>
<evidence type="ECO:0000313" key="2">
    <source>
        <dbReference type="Proteomes" id="UP001375240"/>
    </source>
</evidence>
<name>A0AAV9UF30_9PEZI</name>
<reference evidence="1 2" key="1">
    <citation type="submission" date="2019-10" db="EMBL/GenBank/DDBJ databases">
        <authorList>
            <person name="Palmer J.M."/>
        </authorList>
    </citation>
    <scope>NUCLEOTIDE SEQUENCE [LARGE SCALE GENOMIC DNA]</scope>
    <source>
        <strain evidence="1 2">TWF696</strain>
    </source>
</reference>
<gene>
    <name evidence="1" type="ORF">TWF696_009530</name>
</gene>
<keyword evidence="2" id="KW-1185">Reference proteome</keyword>
<protein>
    <submittedName>
        <fullName evidence="1">Uncharacterized protein</fullName>
    </submittedName>
</protein>
<accession>A0AAV9UF30</accession>
<dbReference type="Proteomes" id="UP001375240">
    <property type="component" value="Unassembled WGS sequence"/>
</dbReference>
<proteinExistence type="predicted"/>